<evidence type="ECO:0000313" key="1">
    <source>
        <dbReference type="EMBL" id="SMC14776.1"/>
    </source>
</evidence>
<reference evidence="1 2" key="1">
    <citation type="submission" date="2017-03" db="EMBL/GenBank/DDBJ databases">
        <authorList>
            <person name="Afonso C.L."/>
            <person name="Miller P.J."/>
            <person name="Scott M.A."/>
            <person name="Spackman E."/>
            <person name="Goraichik I."/>
            <person name="Dimitrov K.M."/>
            <person name="Suarez D.L."/>
            <person name="Swayne D.E."/>
        </authorList>
    </citation>
    <scope>NUCLEOTIDE SEQUENCE [LARGE SCALE GENOMIC DNA]</scope>
    <source>
        <strain evidence="1 2">CECT 7745</strain>
    </source>
</reference>
<proteinExistence type="predicted"/>
<keyword evidence="2" id="KW-1185">Reference proteome</keyword>
<protein>
    <recommendedName>
        <fullName evidence="3">SGNH hydrolase-type esterase domain-containing protein</fullName>
    </recommendedName>
</protein>
<evidence type="ECO:0008006" key="3">
    <source>
        <dbReference type="Google" id="ProtNLM"/>
    </source>
</evidence>
<dbReference type="SUPFAM" id="SSF52266">
    <property type="entry name" value="SGNH hydrolase"/>
    <property type="match status" value="1"/>
</dbReference>
<dbReference type="GO" id="GO:0016788">
    <property type="term" value="F:hydrolase activity, acting on ester bonds"/>
    <property type="evidence" value="ECO:0007669"/>
    <property type="project" value="UniProtKB-ARBA"/>
</dbReference>
<dbReference type="OrthoDB" id="1414387at2"/>
<dbReference type="InterPro" id="IPR036514">
    <property type="entry name" value="SGNH_hydro_sf"/>
</dbReference>
<sequence>MRVAKLLLINICVLAVFFALAEVGVRILWTVQRCGSEGCDFSRLTSVKFQSFSDRLETKFLGITQFDHDLGYAPAPGFDALINAQGWDNAKTTINADGFRVTNADFPSKAPDVLAVGDSFTFGDQVSNDETWAACVERKLDQRVDNGGVFGYGAAQSLKRAVIELANRPYNAVVLSVLVGGDLERDRMNYRIGFPRPAVIRENESITYAPVPDPNRPGTRYAPRPPREYLVFLYENSLIAATLIDRWIKVENLTGDRLQTVHPQAASIEEIAAFVLEQFAALEVERKILLLQYREDLGREGVLYERRMLTELAGKHNELTLVDPYDRLSQFQVSEIWNEHHNARGNELICEELVKAGFN</sequence>
<dbReference type="Gene3D" id="3.40.50.1110">
    <property type="entry name" value="SGNH hydrolase"/>
    <property type="match status" value="1"/>
</dbReference>
<dbReference type="RefSeq" id="WP_085802649.1">
    <property type="nucleotide sequence ID" value="NZ_FWXB01000062.1"/>
</dbReference>
<name>A0A1X7BYJ5_9RHOB</name>
<dbReference type="Proteomes" id="UP000193224">
    <property type="component" value="Unassembled WGS sequence"/>
</dbReference>
<evidence type="ECO:0000313" key="2">
    <source>
        <dbReference type="Proteomes" id="UP000193224"/>
    </source>
</evidence>
<organism evidence="1 2">
    <name type="scientific">Roseovarius aestuarii</name>
    <dbReference type="NCBI Taxonomy" id="475083"/>
    <lineage>
        <taxon>Bacteria</taxon>
        <taxon>Pseudomonadati</taxon>
        <taxon>Pseudomonadota</taxon>
        <taxon>Alphaproteobacteria</taxon>
        <taxon>Rhodobacterales</taxon>
        <taxon>Roseobacteraceae</taxon>
        <taxon>Roseovarius</taxon>
    </lineage>
</organism>
<accession>A0A1X7BYJ5</accession>
<dbReference type="AlphaFoldDB" id="A0A1X7BYJ5"/>
<gene>
    <name evidence="1" type="ORF">ROA7745_04646</name>
</gene>
<dbReference type="EMBL" id="FWXB01000062">
    <property type="protein sequence ID" value="SMC14776.1"/>
    <property type="molecule type" value="Genomic_DNA"/>
</dbReference>